<dbReference type="EMBL" id="NJAK01000002">
    <property type="protein sequence ID" value="PHM60368.1"/>
    <property type="molecule type" value="Genomic_DNA"/>
</dbReference>
<dbReference type="Proteomes" id="UP000222168">
    <property type="component" value="Unassembled WGS sequence"/>
</dbReference>
<reference evidence="1 2" key="1">
    <citation type="journal article" date="2017" name="Nat. Microbiol.">
        <title>Natural product diversity associated with the nematode symbionts Photorhabdus and Xenorhabdus.</title>
        <authorList>
            <person name="Tobias N.J."/>
            <person name="Wolff H."/>
            <person name="Djahanschiri B."/>
            <person name="Grundmann F."/>
            <person name="Kronenwerth M."/>
            <person name="Shi Y.M."/>
            <person name="Simonyi S."/>
            <person name="Grun P."/>
            <person name="Shapiro-Ilan D."/>
            <person name="Pidot S.J."/>
            <person name="Stinear T.P."/>
            <person name="Ebersberger I."/>
            <person name="Bode H.B."/>
        </authorList>
    </citation>
    <scope>NUCLEOTIDE SEQUENCE [LARGE SCALE GENOMIC DNA]</scope>
    <source>
        <strain evidence="1 2">DSM 22670</strain>
    </source>
</reference>
<organism evidence="1 2">
    <name type="scientific">Xenorhabdus ishibashii</name>
    <dbReference type="NCBI Taxonomy" id="1034471"/>
    <lineage>
        <taxon>Bacteria</taxon>
        <taxon>Pseudomonadati</taxon>
        <taxon>Pseudomonadota</taxon>
        <taxon>Gammaproteobacteria</taxon>
        <taxon>Enterobacterales</taxon>
        <taxon>Morganellaceae</taxon>
        <taxon>Xenorhabdus</taxon>
    </lineage>
</organism>
<sequence length="901" mass="102303">MEKNGLENKLKAIAPDIDFELDDRDILDTLNWLEEYTKIIPFGNNEKQHWNSFYFIEDNTPQKLAAIYQGIYESNGYLPPHHAFLFAFLKMMETVKILLNTFPARHRNLYYQKLLGLKLREAQADSVALNIMLNKNTKEYFIPKGTLFDGGRDSAGNPLQYASESNLLANQGKLTDLYWYKKDKNNGQTKILLDLANKITFPQDGIRLFDSISSHIPVLPGYLITSPLLAMPGGKRSITLTLANKWIGDCAHISAKVSSHDHWLSLTPVKTDNLQYIKLCLSANEGPITPPNNLENMIFNVPVLKIITTQGPTLPEITDIEININGNHNVRYSSDSGIEQADKTSFPFGRLSPLGSGFNLVSPEWYNTANATLTLNPQWSGLPKESFKTWYKGYDPEIDNSDFKIQGYLITPQKREKLNKAQPLFENNGNAPPQGQSLTFTLPNMDYPIAKKNSPNDWPASIRVELVEQDFMHDQYWKNPKGKNIPYTPKISTLWVQFNAKAKSGQFSTYPLTPFGWCDKTSLNTTLATNNELYLGFTNLLPGQTLSLYWRLKGSQECNLSWYYLNKDNNWYPLNKWVDDQTQGLLSSGIWSTLLPTDASDQVTQMPKGRYWLKAEITPQSSYPVIKGLLYNAITVTLTNPELIEQAHFINGLAANSIKHPVKASIEISGITQPWASWNARPRETEQAFLARVPARLFHRHRALSWKDIATLLKEHFVSIFDILIPSINELTKIPVSDTRQLIVIANSRYKDNDDVLRPILNTAQLTEMTEWLDQFISSWATIEINNPTYVDVKINYNLMFISGINPDYGHTQLQKELSQKYMPWGTNNTLGVTTGNRIDYYQLLATIQQSPLVERVTNLSLTRDKNSPGIIGESIEALDNEVLILVWPNTTHPKQGANNE</sequence>
<proteinExistence type="predicted"/>
<dbReference type="RefSeq" id="WP_099119065.1">
    <property type="nucleotide sequence ID" value="NZ_NJAK01000002.1"/>
</dbReference>
<comment type="caution">
    <text evidence="1">The sequence shown here is derived from an EMBL/GenBank/DDBJ whole genome shotgun (WGS) entry which is preliminary data.</text>
</comment>
<accession>A0A2D0KA85</accession>
<gene>
    <name evidence="1" type="ORF">Xish_03515</name>
</gene>
<evidence type="ECO:0000313" key="2">
    <source>
        <dbReference type="Proteomes" id="UP000222168"/>
    </source>
</evidence>
<keyword evidence="2" id="KW-1185">Reference proteome</keyword>
<protein>
    <recommendedName>
        <fullName evidence="3">Baseplate protein J-like domain-containing protein</fullName>
    </recommendedName>
</protein>
<evidence type="ECO:0000313" key="1">
    <source>
        <dbReference type="EMBL" id="PHM60368.1"/>
    </source>
</evidence>
<evidence type="ECO:0008006" key="3">
    <source>
        <dbReference type="Google" id="ProtNLM"/>
    </source>
</evidence>
<name>A0A2D0KA85_9GAMM</name>
<dbReference type="OrthoDB" id="9762853at2"/>
<dbReference type="AlphaFoldDB" id="A0A2D0KA85"/>